<dbReference type="InterPro" id="IPR010827">
    <property type="entry name" value="BamA/TamA_POTRA"/>
</dbReference>
<dbReference type="AlphaFoldDB" id="E4RV78"/>
<reference key="1">
    <citation type="submission" date="2010-11" db="EMBL/GenBank/DDBJ databases">
        <title>The complete genome of Leadbetterella byssophila DSM 17132.</title>
        <authorList>
            <consortium name="US DOE Joint Genome Institute (JGI-PGF)"/>
            <person name="Lucas S."/>
            <person name="Copeland A."/>
            <person name="Lapidus A."/>
            <person name="Glavina del Rio T."/>
            <person name="Dalin E."/>
            <person name="Tice H."/>
            <person name="Bruce D."/>
            <person name="Goodwin L."/>
            <person name="Pitluck S."/>
            <person name="Kyrpides N."/>
            <person name="Mavromatis K."/>
            <person name="Ivanova N."/>
            <person name="Teshima H."/>
            <person name="Brettin T."/>
            <person name="Detter J.C."/>
            <person name="Han C."/>
            <person name="Tapia R."/>
            <person name="Land M."/>
            <person name="Hauser L."/>
            <person name="Markowitz V."/>
            <person name="Cheng J.-F."/>
            <person name="Hugenholtz P."/>
            <person name="Woyke T."/>
            <person name="Wu D."/>
            <person name="Tindall B."/>
            <person name="Pomrenke H.G."/>
            <person name="Brambilla E."/>
            <person name="Klenk H.-P."/>
            <person name="Eisen J.A."/>
        </authorList>
    </citation>
    <scope>NUCLEOTIDE SEQUENCE [LARGE SCALE GENOMIC DNA]</scope>
    <source>
        <strain>DSM 17132</strain>
    </source>
</reference>
<dbReference type="Gene3D" id="3.10.20.310">
    <property type="entry name" value="membrane protein fhac"/>
    <property type="match status" value="1"/>
</dbReference>
<dbReference type="Gene3D" id="2.40.160.50">
    <property type="entry name" value="membrane protein fhac: a member of the omp85/tpsb transporter family"/>
    <property type="match status" value="1"/>
</dbReference>
<evidence type="ECO:0000313" key="4">
    <source>
        <dbReference type="EMBL" id="ADQ18816.1"/>
    </source>
</evidence>
<feature type="domain" description="POTRA" evidence="3">
    <location>
        <begin position="14"/>
        <end position="90"/>
    </location>
</feature>
<comment type="subcellular location">
    <subcellularLocation>
        <location evidence="1">Membrane</location>
    </subcellularLocation>
</comment>
<evidence type="ECO:0000256" key="2">
    <source>
        <dbReference type="ARBA" id="ARBA00023136"/>
    </source>
</evidence>
<dbReference type="EMBL" id="CP002305">
    <property type="protein sequence ID" value="ADQ18816.1"/>
    <property type="molecule type" value="Genomic_DNA"/>
</dbReference>
<dbReference type="RefSeq" id="WP_013409843.1">
    <property type="nucleotide sequence ID" value="NC_014655.1"/>
</dbReference>
<keyword evidence="2" id="KW-0472">Membrane</keyword>
<gene>
    <name evidence="4" type="ordered locus">Lbys_3155</name>
</gene>
<dbReference type="HOGENOM" id="CLU_044184_0_0_10"/>
<dbReference type="GO" id="GO:0019867">
    <property type="term" value="C:outer membrane"/>
    <property type="evidence" value="ECO:0007669"/>
    <property type="project" value="InterPro"/>
</dbReference>
<dbReference type="Pfam" id="PF07244">
    <property type="entry name" value="POTRA"/>
    <property type="match status" value="1"/>
</dbReference>
<protein>
    <submittedName>
        <fullName evidence="4">Surface antigen variable number repeat-containing protein</fullName>
    </submittedName>
</protein>
<dbReference type="STRING" id="649349.Lbys_3155"/>
<dbReference type="InterPro" id="IPR034746">
    <property type="entry name" value="POTRA"/>
</dbReference>
<dbReference type="PROSITE" id="PS51779">
    <property type="entry name" value="POTRA"/>
    <property type="match status" value="1"/>
</dbReference>
<name>E4RV78_LEAB4</name>
<evidence type="ECO:0000259" key="3">
    <source>
        <dbReference type="PROSITE" id="PS51779"/>
    </source>
</evidence>
<evidence type="ECO:0000256" key="1">
    <source>
        <dbReference type="ARBA" id="ARBA00004370"/>
    </source>
</evidence>
<evidence type="ECO:0000313" key="5">
    <source>
        <dbReference type="Proteomes" id="UP000007435"/>
    </source>
</evidence>
<reference evidence="4 5" key="2">
    <citation type="journal article" date="2011" name="Stand. Genomic Sci.">
        <title>Complete genome sequence of Leadbetterella byssophila type strain (4M15).</title>
        <authorList>
            <person name="Abt B."/>
            <person name="Teshima H."/>
            <person name="Lucas S."/>
            <person name="Lapidus A."/>
            <person name="Del Rio T.G."/>
            <person name="Nolan M."/>
            <person name="Tice H."/>
            <person name="Cheng J.F."/>
            <person name="Pitluck S."/>
            <person name="Liolios K."/>
            <person name="Pagani I."/>
            <person name="Ivanova N."/>
            <person name="Mavromatis K."/>
            <person name="Pati A."/>
            <person name="Tapia R."/>
            <person name="Han C."/>
            <person name="Goodwin L."/>
            <person name="Chen A."/>
            <person name="Palaniappan K."/>
            <person name="Land M."/>
            <person name="Hauser L."/>
            <person name="Chang Y.J."/>
            <person name="Jeffries C.D."/>
            <person name="Rohde M."/>
            <person name="Goker M."/>
            <person name="Tindall B.J."/>
            <person name="Detter J.C."/>
            <person name="Woyke T."/>
            <person name="Bristow J."/>
            <person name="Eisen J.A."/>
            <person name="Markowitz V."/>
            <person name="Hugenholtz P."/>
            <person name="Klenk H.P."/>
            <person name="Kyrpides N.C."/>
        </authorList>
    </citation>
    <scope>NUCLEOTIDE SEQUENCE [LARGE SCALE GENOMIC DNA]</scope>
    <source>
        <strain evidence="5">DSM 17132 / JCM 16389 / KACC 11308 / NBRC 106382 / 4M15</strain>
    </source>
</reference>
<organism evidence="4 5">
    <name type="scientific">Leadbetterella byssophila (strain DSM 17132 / JCM 16389 / KACC 11308 / NBRC 106382 / 4M15)</name>
    <dbReference type="NCBI Taxonomy" id="649349"/>
    <lineage>
        <taxon>Bacteria</taxon>
        <taxon>Pseudomonadati</taxon>
        <taxon>Bacteroidota</taxon>
        <taxon>Cytophagia</taxon>
        <taxon>Cytophagales</taxon>
        <taxon>Leadbetterellaceae</taxon>
        <taxon>Leadbetterella</taxon>
    </lineage>
</organism>
<sequence length="450" mass="52658">MLFLMASPVCAQVFTVRNIEVQGNKKTKTAVILREVHMLKGDTISEPRLTKQLQLIKENVVNTNLFLEVEVTPLSDAEGYLDLLIWVKERWYMSILPMLALGDRSFNEWWYERGRDLSRLTYGLNVNHFNFSGNGDVLTANVHLGFTPYYQLAYSRPYIDKQKRLGFTARAFYASRKALPFKTWNDKLTFASSDHTLYQRVGGAIDFKYRDRINYYHTWTGGFSNTQISDTIALANPEYFGDSRTNQNLLYTGYEFRADFRDFRQYAERGHLFFSSVYHYVAFKGRNQTNVNLNFHYFQPLGARFFWDSQVRGKASFPRTQSYFLVSGLGYGGNIARGYELYVIDGQFFALSRHTIKNKIMDRSFDISWLIRKKEFSSLPLKIYPNVYFDVAYVRNFQPQWSNSRLSNRTLLGGGVGLDIVTFYNVNIRAYYSVNEMKERNLFFTFGREF</sequence>
<proteinExistence type="predicted"/>
<dbReference type="eggNOG" id="COG4775">
    <property type="taxonomic scope" value="Bacteria"/>
</dbReference>
<dbReference type="OrthoDB" id="9768717at2"/>
<dbReference type="Proteomes" id="UP000007435">
    <property type="component" value="Chromosome"/>
</dbReference>
<accession>E4RV78</accession>
<dbReference type="KEGG" id="lby:Lbys_3155"/>
<keyword evidence="5" id="KW-1185">Reference proteome</keyword>